<feature type="compositionally biased region" description="Low complexity" evidence="3">
    <location>
        <begin position="808"/>
        <end position="819"/>
    </location>
</feature>
<feature type="region of interest" description="Disordered" evidence="3">
    <location>
        <begin position="875"/>
        <end position="912"/>
    </location>
</feature>
<comment type="similarity">
    <text evidence="1">Belongs to the SAPS family.</text>
</comment>
<feature type="compositionally biased region" description="Acidic residues" evidence="3">
    <location>
        <begin position="769"/>
        <end position="778"/>
    </location>
</feature>
<reference evidence="6" key="1">
    <citation type="submission" date="2016-04" db="UniProtKB">
        <authorList>
            <consortium name="WormBaseParasite"/>
        </authorList>
    </citation>
    <scope>IDENTIFICATION</scope>
</reference>
<evidence type="ECO:0000256" key="3">
    <source>
        <dbReference type="SAM" id="MobiDB-lite"/>
    </source>
</evidence>
<feature type="region of interest" description="Disordered" evidence="3">
    <location>
        <begin position="755"/>
        <end position="836"/>
    </location>
</feature>
<evidence type="ECO:0000256" key="1">
    <source>
        <dbReference type="ARBA" id="ARBA00006180"/>
    </source>
</evidence>
<protein>
    <submittedName>
        <fullName evidence="6">HECT domain-containing protein</fullName>
    </submittedName>
</protein>
<evidence type="ECO:0000313" key="6">
    <source>
        <dbReference type="WBParaSite" id="TASK_0000628601-mRNA-1"/>
    </source>
</evidence>
<dbReference type="AlphaFoldDB" id="A0A158R8X4"/>
<evidence type="ECO:0000313" key="4">
    <source>
        <dbReference type="EMBL" id="VDK36431.1"/>
    </source>
</evidence>
<feature type="region of interest" description="Disordered" evidence="3">
    <location>
        <begin position="629"/>
        <end position="649"/>
    </location>
</feature>
<sequence>MTTLYSMLWLDVRKSSISKFEILFGNCFSLLNASRISHLIELVTDQSNITFDAVRFKRPSVAAEILSSGVPALVDFLVSTGCQTRTGGVDGASPPGSMPFVESLLSFIDTSAPLNPLSASFFVKIMTNLLFSKAAELVPYLRARQPDFLSNLLRHIELPAICELLIEMPHQDNNQQHAVAQWFLDRDIIFQLLDILSPKETPERQEAAARCLVELINVYRNHVAFNALEEPEEETATRTTMSTNTTESEKLEALVLAKSLAVLDVFESQAFLSRVLDIVADESSSAACRNSAIDVFLACVDKAKSPNGMPPSTAGEYDIPLDTFLNAQMANFMNPFINKANCPLLKTRTKRVEALASTVVISRLPKLYSLLQSNSAIASSQQNYSVMPTTVGTLNPPLGKSRLAIVNLISILPQLRPNRDEEGRGGERDELKKALCRERFLPFLMASSLLQAFYTVRGTKKTKQGKLIHDLAIRLFETYAFNSLLHKAVAMLFKHLLSPPPSSSSQSPSRKLSFATKRVSVDSNAANSDVDSPQNEELSGCDSQTMPPRTQGARKTGQRANYLTTWCGTFSTTATSLSGSFDSPAFPVIGESTLTSFTPSLSHGLYPSLSTENFSACFGTKSLFHGLSVPTGSRPSNEEPSSVCRASKTRPKPGYSGYLWQIANLVNSHFPTPESLAGLPSEVLANWQVFVQRDLAAINEAQVITKADRSFEKPAPISLGALHIGEPDSHMAQLFRLLHGGNDLQFLTSRLGSVGGRGLSDAASRPEPNEDAFDDDTDKEVPSAVNFKSRRGSDIDEDEEEEKQVAAVNSDVESGNSSDSSDEEDLKSPVTIRQQRTHQTPVFLNSTNGRLPFVKPVDTSVSPWTSVATVPVCPVGLSNAGNVATTAPREGDRRRGNNQDEDWADFESASFG</sequence>
<dbReference type="PANTHER" id="PTHR12634">
    <property type="entry name" value="SIT4 YEAST -ASSOCIATING PROTEIN-RELATED"/>
    <property type="match status" value="1"/>
</dbReference>
<dbReference type="GO" id="GO:0019888">
    <property type="term" value="F:protein phosphatase regulator activity"/>
    <property type="evidence" value="ECO:0007669"/>
    <property type="project" value="TreeGrafter"/>
</dbReference>
<name>A0A158R8X4_TAEAS</name>
<dbReference type="Pfam" id="PF04499">
    <property type="entry name" value="SAPS"/>
    <property type="match status" value="1"/>
</dbReference>
<dbReference type="PANTHER" id="PTHR12634:SF8">
    <property type="entry name" value="FIERY MOUNTAIN, ISOFORM D"/>
    <property type="match status" value="1"/>
</dbReference>
<proteinExistence type="inferred from homology"/>
<dbReference type="GO" id="GO:0019903">
    <property type="term" value="F:protein phosphatase binding"/>
    <property type="evidence" value="ECO:0007669"/>
    <property type="project" value="InterPro"/>
</dbReference>
<dbReference type="OrthoDB" id="295029at2759"/>
<keyword evidence="2" id="KW-0131">Cell cycle</keyword>
<dbReference type="Proteomes" id="UP000282613">
    <property type="component" value="Unassembled WGS sequence"/>
</dbReference>
<feature type="compositionally biased region" description="Polar residues" evidence="3">
    <location>
        <begin position="523"/>
        <end position="548"/>
    </location>
</feature>
<dbReference type="InterPro" id="IPR007587">
    <property type="entry name" value="SAPS"/>
</dbReference>
<gene>
    <name evidence="4" type="ORF">TASK_LOCUS6287</name>
</gene>
<accession>A0A158R8X4</accession>
<dbReference type="WBParaSite" id="TASK_0000628601-mRNA-1">
    <property type="protein sequence ID" value="TASK_0000628601-mRNA-1"/>
    <property type="gene ID" value="TASK_0000628601"/>
</dbReference>
<feature type="region of interest" description="Disordered" evidence="3">
    <location>
        <begin position="523"/>
        <end position="557"/>
    </location>
</feature>
<reference evidence="4 5" key="2">
    <citation type="submission" date="2018-11" db="EMBL/GenBank/DDBJ databases">
        <authorList>
            <consortium name="Pathogen Informatics"/>
        </authorList>
    </citation>
    <scope>NUCLEOTIDE SEQUENCE [LARGE SCALE GENOMIC DNA]</scope>
</reference>
<feature type="compositionally biased region" description="Basic and acidic residues" evidence="3">
    <location>
        <begin position="889"/>
        <end position="898"/>
    </location>
</feature>
<feature type="compositionally biased region" description="Polar residues" evidence="3">
    <location>
        <begin position="630"/>
        <end position="640"/>
    </location>
</feature>
<evidence type="ECO:0000313" key="5">
    <source>
        <dbReference type="Proteomes" id="UP000282613"/>
    </source>
</evidence>
<dbReference type="STRING" id="60517.A0A158R8X4"/>
<dbReference type="EMBL" id="UYRS01018485">
    <property type="protein sequence ID" value="VDK36431.1"/>
    <property type="molecule type" value="Genomic_DNA"/>
</dbReference>
<organism evidence="6">
    <name type="scientific">Taenia asiatica</name>
    <name type="common">Asian tapeworm</name>
    <dbReference type="NCBI Taxonomy" id="60517"/>
    <lineage>
        <taxon>Eukaryota</taxon>
        <taxon>Metazoa</taxon>
        <taxon>Spiralia</taxon>
        <taxon>Lophotrochozoa</taxon>
        <taxon>Platyhelminthes</taxon>
        <taxon>Cestoda</taxon>
        <taxon>Eucestoda</taxon>
        <taxon>Cyclophyllidea</taxon>
        <taxon>Taeniidae</taxon>
        <taxon>Taenia</taxon>
    </lineage>
</organism>
<evidence type="ECO:0000256" key="2">
    <source>
        <dbReference type="ARBA" id="ARBA00023306"/>
    </source>
</evidence>
<keyword evidence="5" id="KW-1185">Reference proteome</keyword>